<dbReference type="AlphaFoldDB" id="A0A1N6GWG8"/>
<protein>
    <submittedName>
        <fullName evidence="4">Transcriptional regulator, TrmB</fullName>
    </submittedName>
</protein>
<organism evidence="4 5">
    <name type="scientific">Paraburkholderia phenazinium</name>
    <dbReference type="NCBI Taxonomy" id="60549"/>
    <lineage>
        <taxon>Bacteria</taxon>
        <taxon>Pseudomonadati</taxon>
        <taxon>Pseudomonadota</taxon>
        <taxon>Betaproteobacteria</taxon>
        <taxon>Burkholderiales</taxon>
        <taxon>Burkholderiaceae</taxon>
        <taxon>Paraburkholderia</taxon>
    </lineage>
</organism>
<dbReference type="PANTHER" id="PTHR34293">
    <property type="entry name" value="HTH-TYPE TRANSCRIPTIONAL REGULATOR TRMBL2"/>
    <property type="match status" value="1"/>
</dbReference>
<gene>
    <name evidence="4" type="ORF">SAMN05444168_2755</name>
</gene>
<dbReference type="Gene3D" id="3.30.870.10">
    <property type="entry name" value="Endonuclease Chain A"/>
    <property type="match status" value="1"/>
</dbReference>
<dbReference type="PANTHER" id="PTHR34293:SF1">
    <property type="entry name" value="HTH-TYPE TRANSCRIPTIONAL REGULATOR TRMBL2"/>
    <property type="match status" value="1"/>
</dbReference>
<evidence type="ECO:0000256" key="1">
    <source>
        <dbReference type="SAM" id="MobiDB-lite"/>
    </source>
</evidence>
<proteinExistence type="predicted"/>
<dbReference type="SUPFAM" id="SSF56024">
    <property type="entry name" value="Phospholipase D/nuclease"/>
    <property type="match status" value="1"/>
</dbReference>
<dbReference type="InterPro" id="IPR051797">
    <property type="entry name" value="TrmB-like"/>
</dbReference>
<dbReference type="EMBL" id="FSRM01000001">
    <property type="protein sequence ID" value="SIO11900.1"/>
    <property type="molecule type" value="Genomic_DNA"/>
</dbReference>
<sequence>MLVSRDMTTQIPAELISALIRLGFSQYEAQAYCALLQRSPMNGHEVGKLSSVPPSKIYETLQRLDTKGAVLMHRSEPVRYAAVPYAEVLARLRERFEGDIELVNEGLSSLPAARELGLVWSLRDRNAIIRAFQTTIDSARQTLFAAIWDEEMEPLRDAIEAASARGVDVHVAIYGTATLNGPRFYDLRECGASARARLEGRRLAVAVADEQDAITAEFGPSANEEAVLTTNQVISLLAIEYVKADVMGRILINSMGPRAFEKALNSDLMQALLAARTVQLPKQKNKTAAPASTVRRKSPARASGNRTDKT</sequence>
<dbReference type="InterPro" id="IPR036390">
    <property type="entry name" value="WH_DNA-bd_sf"/>
</dbReference>
<dbReference type="Proteomes" id="UP000184693">
    <property type="component" value="Unassembled WGS sequence"/>
</dbReference>
<dbReference type="InterPro" id="IPR021586">
    <property type="entry name" value="Tscrpt_reg_TrmB_C"/>
</dbReference>
<name>A0A1N6GWG8_9BURK</name>
<evidence type="ECO:0000259" key="3">
    <source>
        <dbReference type="Pfam" id="PF11495"/>
    </source>
</evidence>
<feature type="domain" description="Transcription regulator TrmB N-terminal" evidence="2">
    <location>
        <begin position="21"/>
        <end position="85"/>
    </location>
</feature>
<feature type="region of interest" description="Disordered" evidence="1">
    <location>
        <begin position="282"/>
        <end position="310"/>
    </location>
</feature>
<accession>A0A1N6GWG8</accession>
<reference evidence="4 5" key="1">
    <citation type="submission" date="2016-11" db="EMBL/GenBank/DDBJ databases">
        <authorList>
            <person name="Jaros S."/>
            <person name="Januszkiewicz K."/>
            <person name="Wedrychowicz H."/>
        </authorList>
    </citation>
    <scope>NUCLEOTIDE SEQUENCE [LARGE SCALE GENOMIC DNA]</scope>
    <source>
        <strain evidence="4 5">GAS86</strain>
    </source>
</reference>
<dbReference type="Gene3D" id="1.10.10.10">
    <property type="entry name" value="Winged helix-like DNA-binding domain superfamily/Winged helix DNA-binding domain"/>
    <property type="match status" value="1"/>
</dbReference>
<evidence type="ECO:0000313" key="5">
    <source>
        <dbReference type="Proteomes" id="UP000184693"/>
    </source>
</evidence>
<evidence type="ECO:0000313" key="4">
    <source>
        <dbReference type="EMBL" id="SIO11900.1"/>
    </source>
</evidence>
<feature type="domain" description="Transcription regulator TrmB C-terminal" evidence="3">
    <location>
        <begin position="119"/>
        <end position="219"/>
    </location>
</feature>
<dbReference type="InterPro" id="IPR002831">
    <property type="entry name" value="Tscrpt_reg_TrmB_N"/>
</dbReference>
<dbReference type="InterPro" id="IPR036388">
    <property type="entry name" value="WH-like_DNA-bd_sf"/>
</dbReference>
<dbReference type="SUPFAM" id="SSF46785">
    <property type="entry name" value="Winged helix' DNA-binding domain"/>
    <property type="match status" value="1"/>
</dbReference>
<dbReference type="Pfam" id="PF01978">
    <property type="entry name" value="TrmB"/>
    <property type="match status" value="1"/>
</dbReference>
<dbReference type="Pfam" id="PF11495">
    <property type="entry name" value="Regulator_TrmB"/>
    <property type="match status" value="1"/>
</dbReference>
<dbReference type="CDD" id="cd09124">
    <property type="entry name" value="PLDc_like_TrmB_middle"/>
    <property type="match status" value="1"/>
</dbReference>
<evidence type="ECO:0000259" key="2">
    <source>
        <dbReference type="Pfam" id="PF01978"/>
    </source>
</evidence>